<keyword evidence="4" id="KW-0862">Zinc</keyword>
<keyword evidence="8" id="KW-1185">Reference proteome</keyword>
<dbReference type="EMBL" id="OBDY01000004">
    <property type="protein sequence ID" value="SNY34568.1"/>
    <property type="molecule type" value="Genomic_DNA"/>
</dbReference>
<feature type="signal peptide" evidence="5">
    <location>
        <begin position="1"/>
        <end position="27"/>
    </location>
</feature>
<feature type="chain" id="PRO_5012967508" evidence="5">
    <location>
        <begin position="28"/>
        <end position="245"/>
    </location>
</feature>
<name>A0A285HFV8_9ACTN</name>
<dbReference type="GO" id="GO:0006508">
    <property type="term" value="P:proteolysis"/>
    <property type="evidence" value="ECO:0007669"/>
    <property type="project" value="UniProtKB-KW"/>
</dbReference>
<evidence type="ECO:0000313" key="7">
    <source>
        <dbReference type="EMBL" id="SNY34568.1"/>
    </source>
</evidence>
<dbReference type="AlphaFoldDB" id="A0A285HFV8"/>
<gene>
    <name evidence="7" type="ORF">SAMN05421748_104302</name>
</gene>
<dbReference type="InterPro" id="IPR024079">
    <property type="entry name" value="MetalloPept_cat_dom_sf"/>
</dbReference>
<evidence type="ECO:0000256" key="2">
    <source>
        <dbReference type="ARBA" id="ARBA00022723"/>
    </source>
</evidence>
<feature type="domain" description="Peptidase M10 metallopeptidase" evidence="6">
    <location>
        <begin position="182"/>
        <end position="216"/>
    </location>
</feature>
<keyword evidence="2" id="KW-0479">Metal-binding</keyword>
<reference evidence="7 8" key="1">
    <citation type="submission" date="2017-09" db="EMBL/GenBank/DDBJ databases">
        <authorList>
            <person name="Ehlers B."/>
            <person name="Leendertz F.H."/>
        </authorList>
    </citation>
    <scope>NUCLEOTIDE SEQUENCE [LARGE SCALE GENOMIC DNA]</scope>
    <source>
        <strain evidence="7 8">CGMCC 4.6857</strain>
    </source>
</reference>
<dbReference type="SUPFAM" id="SSF55486">
    <property type="entry name" value="Metalloproteases ('zincins'), catalytic domain"/>
    <property type="match status" value="1"/>
</dbReference>
<dbReference type="Pfam" id="PF00413">
    <property type="entry name" value="Peptidase_M10"/>
    <property type="match status" value="1"/>
</dbReference>
<evidence type="ECO:0000256" key="3">
    <source>
        <dbReference type="ARBA" id="ARBA00022801"/>
    </source>
</evidence>
<dbReference type="GO" id="GO:0031012">
    <property type="term" value="C:extracellular matrix"/>
    <property type="evidence" value="ECO:0007669"/>
    <property type="project" value="InterPro"/>
</dbReference>
<sequence>MPRWSRAAFAVVAALPLIIMQPGVAQAAGNAKAYKLLSQTDGKGPVARWNPCAGPIDYRVNLTRAPQNSLPEVKTAFANVAKATGLTFRYAGTTTAIPAANKGYNGVYPAGTEIVISWVTPGVHSSMLGKTTTTAGMGGYMARSAFTASGAQAWSMTEGRVVLNATLTKKMARGFAAGRGGTTGQLLMHEIGHAVGLDHPKISDKYEIMYPMLTTKKATWGAGDLVGLRLVGKSAGCLYAVNPKA</sequence>
<organism evidence="7 8">
    <name type="scientific">Paractinoplanes atraurantiacus</name>
    <dbReference type="NCBI Taxonomy" id="1036182"/>
    <lineage>
        <taxon>Bacteria</taxon>
        <taxon>Bacillati</taxon>
        <taxon>Actinomycetota</taxon>
        <taxon>Actinomycetes</taxon>
        <taxon>Micromonosporales</taxon>
        <taxon>Micromonosporaceae</taxon>
        <taxon>Paractinoplanes</taxon>
    </lineage>
</organism>
<protein>
    <submittedName>
        <fullName evidence="7">Matrixin</fullName>
    </submittedName>
</protein>
<evidence type="ECO:0000256" key="1">
    <source>
        <dbReference type="ARBA" id="ARBA00022670"/>
    </source>
</evidence>
<keyword evidence="3" id="KW-0378">Hydrolase</keyword>
<dbReference type="Gene3D" id="3.40.390.10">
    <property type="entry name" value="Collagenase (Catalytic Domain)"/>
    <property type="match status" value="1"/>
</dbReference>
<dbReference type="GO" id="GO:0008270">
    <property type="term" value="F:zinc ion binding"/>
    <property type="evidence" value="ECO:0007669"/>
    <property type="project" value="InterPro"/>
</dbReference>
<proteinExistence type="predicted"/>
<keyword evidence="5" id="KW-0732">Signal</keyword>
<keyword evidence="1" id="KW-0645">Protease</keyword>
<evidence type="ECO:0000259" key="6">
    <source>
        <dbReference type="Pfam" id="PF00413"/>
    </source>
</evidence>
<evidence type="ECO:0000256" key="5">
    <source>
        <dbReference type="SAM" id="SignalP"/>
    </source>
</evidence>
<evidence type="ECO:0000313" key="8">
    <source>
        <dbReference type="Proteomes" id="UP000219612"/>
    </source>
</evidence>
<evidence type="ECO:0000256" key="4">
    <source>
        <dbReference type="ARBA" id="ARBA00022833"/>
    </source>
</evidence>
<dbReference type="RefSeq" id="WP_097320175.1">
    <property type="nucleotide sequence ID" value="NZ_OBDY01000004.1"/>
</dbReference>
<dbReference type="GO" id="GO:0004222">
    <property type="term" value="F:metalloendopeptidase activity"/>
    <property type="evidence" value="ECO:0007669"/>
    <property type="project" value="InterPro"/>
</dbReference>
<dbReference type="Proteomes" id="UP000219612">
    <property type="component" value="Unassembled WGS sequence"/>
</dbReference>
<dbReference type="InterPro" id="IPR001818">
    <property type="entry name" value="Pept_M10_metallopeptidase"/>
</dbReference>
<dbReference type="OrthoDB" id="4297752at2"/>
<accession>A0A285HFV8</accession>